<dbReference type="InterPro" id="IPR011856">
    <property type="entry name" value="tRNA_endonuc-like_dom_sf"/>
</dbReference>
<dbReference type="Gene3D" id="3.40.1350.10">
    <property type="match status" value="1"/>
</dbReference>
<dbReference type="RefSeq" id="WP_188876525.1">
    <property type="nucleotide sequence ID" value="NZ_BMPF01000001.1"/>
</dbReference>
<keyword evidence="2" id="KW-1185">Reference proteome</keyword>
<name>A0A830EY61_9EURY</name>
<proteinExistence type="predicted"/>
<gene>
    <name evidence="1" type="ORF">GCM10009037_01160</name>
</gene>
<comment type="caution">
    <text evidence="1">The sequence shown here is derived from an EMBL/GenBank/DDBJ whole genome shotgun (WGS) entry which is preliminary data.</text>
</comment>
<dbReference type="OrthoDB" id="142611at2157"/>
<reference evidence="1 2" key="1">
    <citation type="journal article" date="2019" name="Int. J. Syst. Evol. Microbiol.">
        <title>The Global Catalogue of Microorganisms (GCM) 10K type strain sequencing project: providing services to taxonomists for standard genome sequencing and annotation.</title>
        <authorList>
            <consortium name="The Broad Institute Genomics Platform"/>
            <consortium name="The Broad Institute Genome Sequencing Center for Infectious Disease"/>
            <person name="Wu L."/>
            <person name="Ma J."/>
        </authorList>
    </citation>
    <scope>NUCLEOTIDE SEQUENCE [LARGE SCALE GENOMIC DNA]</scope>
    <source>
        <strain evidence="1 2">JCM 19585</strain>
    </source>
</reference>
<accession>A0A830EY61</accession>
<evidence type="ECO:0000313" key="1">
    <source>
        <dbReference type="EMBL" id="GGL21627.1"/>
    </source>
</evidence>
<evidence type="ECO:0008006" key="3">
    <source>
        <dbReference type="Google" id="ProtNLM"/>
    </source>
</evidence>
<organism evidence="1 2">
    <name type="scientific">Halarchaeum grantii</name>
    <dbReference type="NCBI Taxonomy" id="1193105"/>
    <lineage>
        <taxon>Archaea</taxon>
        <taxon>Methanobacteriati</taxon>
        <taxon>Methanobacteriota</taxon>
        <taxon>Stenosarchaea group</taxon>
        <taxon>Halobacteria</taxon>
        <taxon>Halobacteriales</taxon>
        <taxon>Halobacteriaceae</taxon>
    </lineage>
</organism>
<dbReference type="Proteomes" id="UP000628840">
    <property type="component" value="Unassembled WGS sequence"/>
</dbReference>
<evidence type="ECO:0000313" key="2">
    <source>
        <dbReference type="Proteomes" id="UP000628840"/>
    </source>
</evidence>
<dbReference type="AlphaFoldDB" id="A0A830EY61"/>
<sequence length="194" mass="21832">MQPDDLQPVTDLGLSEVWGHEEHDFTPWLVDHIEKLAGTIAIELDDVERERAVGGYRADITATEMNTDGDVVVENQFGDTDHDHLGKLLTYAAGTNADFVIWVSETFRDEHRSVLEWLNGGDGNGAMFFGVRPRVVRLADSDHTGFEFTVVVEPNDWERELQDSRSPRETASTIVAGTYNTTRETYITRTECQS</sequence>
<protein>
    <recommendedName>
        <fullName evidence="3">DUF4268 domain-containing protein</fullName>
    </recommendedName>
</protein>
<dbReference type="EMBL" id="BMPF01000001">
    <property type="protein sequence ID" value="GGL21627.1"/>
    <property type="molecule type" value="Genomic_DNA"/>
</dbReference>
<dbReference type="GO" id="GO:0003676">
    <property type="term" value="F:nucleic acid binding"/>
    <property type="evidence" value="ECO:0007669"/>
    <property type="project" value="InterPro"/>
</dbReference>